<evidence type="ECO:0000313" key="2">
    <source>
        <dbReference type="Proteomes" id="UP000004221"/>
    </source>
</evidence>
<dbReference type="InterPro" id="IPR036249">
    <property type="entry name" value="Thioredoxin-like_sf"/>
</dbReference>
<sequence>MYWNRKHVLVCTANHCMQKGASAVAGRLRIEMKRKGLDTDVLVNTCDSIDLCDVGPNIVVYPDRIIYSGVQVKDIPEIIDSLREGGQPVERLMLTPESTGETRRRVFYEAATTTPAVSADAFQALAEEHGFDAAWVNEQARRGFIARKEVDGEPVITVTSKARNRYGIPPAE</sequence>
<accession>I4EKD4</accession>
<dbReference type="OrthoDB" id="9761899at2"/>
<organism evidence="1 2">
    <name type="scientific">Nitrolancea hollandica Lb</name>
    <dbReference type="NCBI Taxonomy" id="1129897"/>
    <lineage>
        <taxon>Bacteria</taxon>
        <taxon>Pseudomonadati</taxon>
        <taxon>Thermomicrobiota</taxon>
        <taxon>Thermomicrobia</taxon>
        <taxon>Sphaerobacterales</taxon>
        <taxon>Sphaerobacterineae</taxon>
        <taxon>Sphaerobacteraceae</taxon>
        <taxon>Nitrolancea</taxon>
    </lineage>
</organism>
<dbReference type="CDD" id="cd02980">
    <property type="entry name" value="TRX_Fd_family"/>
    <property type="match status" value="1"/>
</dbReference>
<gene>
    <name evidence="1" type="ORF">NITHO_4560005</name>
</gene>
<dbReference type="SUPFAM" id="SSF52833">
    <property type="entry name" value="Thioredoxin-like"/>
    <property type="match status" value="1"/>
</dbReference>
<dbReference type="EMBL" id="CAGS01000397">
    <property type="protein sequence ID" value="CCF85146.1"/>
    <property type="molecule type" value="Genomic_DNA"/>
</dbReference>
<reference evidence="1 2" key="1">
    <citation type="journal article" date="2012" name="ISME J.">
        <title>Nitrification expanded: discovery, physiology and genomics of a nitrite-oxidizing bacterium from the phylum Chloroflexi.</title>
        <authorList>
            <person name="Sorokin D.Y."/>
            <person name="Lucker S."/>
            <person name="Vejmelkova D."/>
            <person name="Kostrikina N.A."/>
            <person name="Kleerebezem R."/>
            <person name="Rijpstra W.I."/>
            <person name="Damste J.S."/>
            <person name="Le Paslier D."/>
            <person name="Muyzer G."/>
            <person name="Wagner M."/>
            <person name="van Loosdrecht M.C."/>
            <person name="Daims H."/>
        </authorList>
    </citation>
    <scope>NUCLEOTIDE SEQUENCE [LARGE SCALE GENOMIC DNA]</scope>
    <source>
        <strain evidence="2">none</strain>
    </source>
</reference>
<evidence type="ECO:0000313" key="1">
    <source>
        <dbReference type="EMBL" id="CCF85146.1"/>
    </source>
</evidence>
<name>I4EKD4_9BACT</name>
<dbReference type="Proteomes" id="UP000004221">
    <property type="component" value="Unassembled WGS sequence"/>
</dbReference>
<proteinExistence type="predicted"/>
<comment type="caution">
    <text evidence="1">The sequence shown here is derived from an EMBL/GenBank/DDBJ whole genome shotgun (WGS) entry which is preliminary data.</text>
</comment>
<protein>
    <submittedName>
        <fullName evidence="1">Uncharacterized protein</fullName>
    </submittedName>
</protein>
<dbReference type="RefSeq" id="WP_008479844.1">
    <property type="nucleotide sequence ID" value="NZ_CAGS01000397.1"/>
</dbReference>
<keyword evidence="2" id="KW-1185">Reference proteome</keyword>
<dbReference type="AlphaFoldDB" id="I4EKD4"/>
<dbReference type="Gene3D" id="3.40.30.10">
    <property type="entry name" value="Glutaredoxin"/>
    <property type="match status" value="1"/>
</dbReference>